<dbReference type="EMBL" id="CM017706">
    <property type="protein sequence ID" value="TYG65829.1"/>
    <property type="molecule type" value="Genomic_DNA"/>
</dbReference>
<proteinExistence type="predicted"/>
<feature type="compositionally biased region" description="Low complexity" evidence="1">
    <location>
        <begin position="15"/>
        <end position="32"/>
    </location>
</feature>
<dbReference type="AlphaFoldDB" id="A0A5D2C933"/>
<organism evidence="2 3">
    <name type="scientific">Gossypium darwinii</name>
    <name type="common">Darwin's cotton</name>
    <name type="synonym">Gossypium barbadense var. darwinii</name>
    <dbReference type="NCBI Taxonomy" id="34276"/>
    <lineage>
        <taxon>Eukaryota</taxon>
        <taxon>Viridiplantae</taxon>
        <taxon>Streptophyta</taxon>
        <taxon>Embryophyta</taxon>
        <taxon>Tracheophyta</taxon>
        <taxon>Spermatophyta</taxon>
        <taxon>Magnoliopsida</taxon>
        <taxon>eudicotyledons</taxon>
        <taxon>Gunneridae</taxon>
        <taxon>Pentapetalae</taxon>
        <taxon>rosids</taxon>
        <taxon>malvids</taxon>
        <taxon>Malvales</taxon>
        <taxon>Malvaceae</taxon>
        <taxon>Malvoideae</taxon>
        <taxon>Gossypium</taxon>
    </lineage>
</organism>
<gene>
    <name evidence="2" type="ORF">ES288_D06G218300v1</name>
</gene>
<evidence type="ECO:0000313" key="2">
    <source>
        <dbReference type="EMBL" id="TYG65829.1"/>
    </source>
</evidence>
<sequence length="83" mass="9359">MTPVRGSLKRKRRSLTPFSPTPTTTKGSPSTEPRGDFRRQTRGRLVVGEPWAVAACEEVERRALLEPGMRRWGLGFAPFCRNC</sequence>
<dbReference type="Proteomes" id="UP000323506">
    <property type="component" value="Chromosome D06"/>
</dbReference>
<name>A0A5D2C933_GOSDA</name>
<protein>
    <submittedName>
        <fullName evidence="2">Uncharacterized protein</fullName>
    </submittedName>
</protein>
<evidence type="ECO:0000313" key="3">
    <source>
        <dbReference type="Proteomes" id="UP000323506"/>
    </source>
</evidence>
<feature type="region of interest" description="Disordered" evidence="1">
    <location>
        <begin position="1"/>
        <end position="43"/>
    </location>
</feature>
<evidence type="ECO:0000256" key="1">
    <source>
        <dbReference type="SAM" id="MobiDB-lite"/>
    </source>
</evidence>
<keyword evidence="3" id="KW-1185">Reference proteome</keyword>
<accession>A0A5D2C933</accession>
<reference evidence="2 3" key="1">
    <citation type="submission" date="2019-06" db="EMBL/GenBank/DDBJ databases">
        <title>WGS assembly of Gossypium darwinii.</title>
        <authorList>
            <person name="Chen Z.J."/>
            <person name="Sreedasyam A."/>
            <person name="Ando A."/>
            <person name="Song Q."/>
            <person name="De L."/>
            <person name="Hulse-Kemp A."/>
            <person name="Ding M."/>
            <person name="Ye W."/>
            <person name="Kirkbride R."/>
            <person name="Jenkins J."/>
            <person name="Plott C."/>
            <person name="Lovell J."/>
            <person name="Lin Y.-M."/>
            <person name="Vaughn R."/>
            <person name="Liu B."/>
            <person name="Li W."/>
            <person name="Simpson S."/>
            <person name="Scheffler B."/>
            <person name="Saski C."/>
            <person name="Grover C."/>
            <person name="Hu G."/>
            <person name="Conover J."/>
            <person name="Carlson J."/>
            <person name="Shu S."/>
            <person name="Boston L."/>
            <person name="Williams M."/>
            <person name="Peterson D."/>
            <person name="Mcgee K."/>
            <person name="Jones D."/>
            <person name="Wendel J."/>
            <person name="Stelly D."/>
            <person name="Grimwood J."/>
            <person name="Schmutz J."/>
        </authorList>
    </citation>
    <scope>NUCLEOTIDE SEQUENCE [LARGE SCALE GENOMIC DNA]</scope>
    <source>
        <strain evidence="2">1808015.09</strain>
    </source>
</reference>